<dbReference type="EMBL" id="CP121106">
    <property type="protein sequence ID" value="WFL77742.1"/>
    <property type="molecule type" value="Genomic_DNA"/>
</dbReference>
<reference evidence="1 2" key="1">
    <citation type="submission" date="2023-03" db="EMBL/GenBank/DDBJ databases">
        <title>Altererythrobacter sp. CAU 1644 isolated from sand.</title>
        <authorList>
            <person name="Kim W."/>
        </authorList>
    </citation>
    <scope>NUCLEOTIDE SEQUENCE [LARGE SCALE GENOMIC DNA]</scope>
    <source>
        <strain evidence="1 2">CAU 1644</strain>
    </source>
</reference>
<evidence type="ECO:0000313" key="1">
    <source>
        <dbReference type="EMBL" id="WFL77742.1"/>
    </source>
</evidence>
<dbReference type="Pfam" id="PF08922">
    <property type="entry name" value="DUF1905"/>
    <property type="match status" value="1"/>
</dbReference>
<dbReference type="InterPro" id="IPR015018">
    <property type="entry name" value="DUF1905"/>
</dbReference>
<organism evidence="1 2">
    <name type="scientific">Altererythrobacter arenosus</name>
    <dbReference type="NCBI Taxonomy" id="3032592"/>
    <lineage>
        <taxon>Bacteria</taxon>
        <taxon>Pseudomonadati</taxon>
        <taxon>Pseudomonadota</taxon>
        <taxon>Alphaproteobacteria</taxon>
        <taxon>Sphingomonadales</taxon>
        <taxon>Erythrobacteraceae</taxon>
        <taxon>Altererythrobacter</taxon>
    </lineage>
</organism>
<dbReference type="Gene3D" id="2.40.30.100">
    <property type="entry name" value="AF2212/PG0164-like"/>
    <property type="match status" value="1"/>
</dbReference>
<name>A0ABY8FRV1_9SPHN</name>
<proteinExistence type="predicted"/>
<protein>
    <submittedName>
        <fullName evidence="1">DUF1905 domain-containing protein</fullName>
    </submittedName>
</protein>
<keyword evidence="2" id="KW-1185">Reference proteome</keyword>
<sequence>MTLERVIHTTPLQRWEGDRGTYYHVVIGNQAAEAITMHERIRRLELGSRRGFGSVKVMARIGDTQWKTSVFPSKTGEWWLLVSRKVIRAEDLALGEMLSVELELL</sequence>
<dbReference type="InterPro" id="IPR037079">
    <property type="entry name" value="AF2212/PG0164-like_sf"/>
</dbReference>
<gene>
    <name evidence="1" type="ORF">P7228_01350</name>
</gene>
<dbReference type="SUPFAM" id="SSF141694">
    <property type="entry name" value="AF2212/PG0164-like"/>
    <property type="match status" value="1"/>
</dbReference>
<dbReference type="Proteomes" id="UP001215827">
    <property type="component" value="Chromosome"/>
</dbReference>
<evidence type="ECO:0000313" key="2">
    <source>
        <dbReference type="Proteomes" id="UP001215827"/>
    </source>
</evidence>
<dbReference type="RefSeq" id="WP_278016434.1">
    <property type="nucleotide sequence ID" value="NZ_CP121106.1"/>
</dbReference>
<accession>A0ABY8FRV1</accession>